<dbReference type="Proteomes" id="UP001549106">
    <property type="component" value="Unassembled WGS sequence"/>
</dbReference>
<keyword evidence="3" id="KW-1185">Reference proteome</keyword>
<feature type="region of interest" description="Disordered" evidence="1">
    <location>
        <begin position="27"/>
        <end position="63"/>
    </location>
</feature>
<evidence type="ECO:0000313" key="2">
    <source>
        <dbReference type="EMBL" id="MET3751851.1"/>
    </source>
</evidence>
<protein>
    <recommendedName>
        <fullName evidence="4">Cyclic lactone autoinducer peptide</fullName>
    </recommendedName>
</protein>
<proteinExistence type="predicted"/>
<reference evidence="2 3" key="1">
    <citation type="submission" date="2024-06" db="EMBL/GenBank/DDBJ databases">
        <title>Genomic Encyclopedia of Type Strains, Phase IV (KMG-IV): sequencing the most valuable type-strain genomes for metagenomic binning, comparative biology and taxonomic classification.</title>
        <authorList>
            <person name="Goeker M."/>
        </authorList>
    </citation>
    <scope>NUCLEOTIDE SEQUENCE [LARGE SCALE GENOMIC DNA]</scope>
    <source>
        <strain evidence="2 3">DSM 29492</strain>
    </source>
</reference>
<accession>A0ABV2M5V3</accession>
<evidence type="ECO:0000256" key="1">
    <source>
        <dbReference type="SAM" id="MobiDB-lite"/>
    </source>
</evidence>
<evidence type="ECO:0000313" key="3">
    <source>
        <dbReference type="Proteomes" id="UP001549106"/>
    </source>
</evidence>
<dbReference type="EMBL" id="JBEPMJ010000029">
    <property type="protein sequence ID" value="MET3751851.1"/>
    <property type="molecule type" value="Genomic_DNA"/>
</dbReference>
<gene>
    <name evidence="2" type="ORF">ABID24_003113</name>
</gene>
<feature type="compositionally biased region" description="Polar residues" evidence="1">
    <location>
        <begin position="36"/>
        <end position="53"/>
    </location>
</feature>
<dbReference type="RefSeq" id="WP_257465358.1">
    <property type="nucleotide sequence ID" value="NZ_JANJZT010000029.1"/>
</dbReference>
<evidence type="ECO:0008006" key="4">
    <source>
        <dbReference type="Google" id="ProtNLM"/>
    </source>
</evidence>
<organism evidence="2 3">
    <name type="scientific">Blautia caecimuris</name>
    <dbReference type="NCBI Taxonomy" id="1796615"/>
    <lineage>
        <taxon>Bacteria</taxon>
        <taxon>Bacillati</taxon>
        <taxon>Bacillota</taxon>
        <taxon>Clostridia</taxon>
        <taxon>Lachnospirales</taxon>
        <taxon>Lachnospiraceae</taxon>
        <taxon>Blautia</taxon>
    </lineage>
</organism>
<name>A0ABV2M5V3_9FIRM</name>
<sequence length="63" mass="6912">MRNLLNYVAKLINHVAIIGGGLPSAGFSYQPPKPEQLTSRIQQHSPSTPNPSKSTRKKDSIIK</sequence>
<comment type="caution">
    <text evidence="2">The sequence shown here is derived from an EMBL/GenBank/DDBJ whole genome shotgun (WGS) entry which is preliminary data.</text>
</comment>